<sequence>MAGKDDFVSVLEQGDMSSPRYRAQLAREQGLEGSHPEMWGLGSLAKAAAAKVGSVAKGLRGVAFPERDLAGTVTGSPRMDEAMYALKGPAADTSGIDRALGEAQTRVASRQLTPAQKSDWKNTGVAPSNWGEMRQNASYIGADVGRTTAAPPAVVKTGKELYDETAKRVADASARTQRGYEAPMSVASAVDSVRAGPMSGLRSPGVSPNSPVEYQPAPEARSPKWNWQQEQQFRKDMTSHPWYSEFQKRHGEAPDLNSADYNYRAAYAAGVRPERYAPDDNAYHWPSSTPGGLSLKAKNHPTGWMEDYMQITGGKDPHEDYQMTPAQAATLGKSLRYRYGGQ</sequence>
<evidence type="ECO:0000313" key="3">
    <source>
        <dbReference type="EMBL" id="CAB4135056.1"/>
    </source>
</evidence>
<name>A0A6J5LCY9_9CAUD</name>
<reference evidence="2" key="1">
    <citation type="submission" date="2020-04" db="EMBL/GenBank/DDBJ databases">
        <authorList>
            <person name="Chiriac C."/>
            <person name="Salcher M."/>
            <person name="Ghai R."/>
            <person name="Kavagutti S V."/>
        </authorList>
    </citation>
    <scope>NUCLEOTIDE SEQUENCE</scope>
</reference>
<organism evidence="2">
    <name type="scientific">uncultured Caudovirales phage</name>
    <dbReference type="NCBI Taxonomy" id="2100421"/>
    <lineage>
        <taxon>Viruses</taxon>
        <taxon>Duplodnaviria</taxon>
        <taxon>Heunggongvirae</taxon>
        <taxon>Uroviricota</taxon>
        <taxon>Caudoviricetes</taxon>
        <taxon>Peduoviridae</taxon>
        <taxon>Maltschvirus</taxon>
        <taxon>Maltschvirus maltsch</taxon>
    </lineage>
</organism>
<dbReference type="EMBL" id="LR796293">
    <property type="protein sequence ID" value="CAB4135056.1"/>
    <property type="molecule type" value="Genomic_DNA"/>
</dbReference>
<feature type="compositionally biased region" description="Polar residues" evidence="1">
    <location>
        <begin position="107"/>
        <end position="116"/>
    </location>
</feature>
<dbReference type="EMBL" id="LR796243">
    <property type="protein sequence ID" value="CAB4131046.1"/>
    <property type="molecule type" value="Genomic_DNA"/>
</dbReference>
<protein>
    <submittedName>
        <fullName evidence="2">Uncharacterized protein</fullName>
    </submittedName>
</protein>
<feature type="region of interest" description="Disordered" evidence="1">
    <location>
        <begin position="195"/>
        <end position="224"/>
    </location>
</feature>
<gene>
    <name evidence="2" type="ORF">UFOVP121_55</name>
    <name evidence="3" type="ORF">UFOVP277_60</name>
</gene>
<accession>A0A6J5LCY9</accession>
<feature type="region of interest" description="Disordered" evidence="1">
    <location>
        <begin position="107"/>
        <end position="129"/>
    </location>
</feature>
<evidence type="ECO:0000256" key="1">
    <source>
        <dbReference type="SAM" id="MobiDB-lite"/>
    </source>
</evidence>
<evidence type="ECO:0000313" key="2">
    <source>
        <dbReference type="EMBL" id="CAB4131046.1"/>
    </source>
</evidence>
<proteinExistence type="predicted"/>